<evidence type="ECO:0000259" key="3">
    <source>
        <dbReference type="SMART" id="SM00278"/>
    </source>
</evidence>
<keyword evidence="2" id="KW-0812">Transmembrane</keyword>
<protein>
    <submittedName>
        <fullName evidence="4">Putative comE operon protein 1</fullName>
    </submittedName>
</protein>
<feature type="compositionally biased region" description="Pro residues" evidence="1">
    <location>
        <begin position="47"/>
        <end position="68"/>
    </location>
</feature>
<dbReference type="GO" id="GO:0015628">
    <property type="term" value="P:protein secretion by the type II secretion system"/>
    <property type="evidence" value="ECO:0007669"/>
    <property type="project" value="TreeGrafter"/>
</dbReference>
<dbReference type="GO" id="GO:0006281">
    <property type="term" value="P:DNA repair"/>
    <property type="evidence" value="ECO:0007669"/>
    <property type="project" value="InterPro"/>
</dbReference>
<proteinExistence type="predicted"/>
<dbReference type="RefSeq" id="WP_233427799.1">
    <property type="nucleotide sequence ID" value="NZ_AYXG01000170.1"/>
</dbReference>
<dbReference type="PANTHER" id="PTHR21180:SF32">
    <property type="entry name" value="ENDONUCLEASE_EXONUCLEASE_PHOSPHATASE FAMILY DOMAIN-CONTAINING PROTEIN 1"/>
    <property type="match status" value="1"/>
</dbReference>
<dbReference type="SUPFAM" id="SSF47781">
    <property type="entry name" value="RuvA domain 2-like"/>
    <property type="match status" value="1"/>
</dbReference>
<organism evidence="4 5">
    <name type="scientific">Actinokineospora spheciospongiae</name>
    <dbReference type="NCBI Taxonomy" id="909613"/>
    <lineage>
        <taxon>Bacteria</taxon>
        <taxon>Bacillati</taxon>
        <taxon>Actinomycetota</taxon>
        <taxon>Actinomycetes</taxon>
        <taxon>Pseudonocardiales</taxon>
        <taxon>Pseudonocardiaceae</taxon>
        <taxon>Actinokineospora</taxon>
    </lineage>
</organism>
<reference evidence="4 5" key="1">
    <citation type="journal article" date="2014" name="Genome Announc.">
        <title>Draft Genome Sequence of the Antitrypanosomally Active Sponge-Associated Bacterium Actinokineospora sp. Strain EG49.</title>
        <authorList>
            <person name="Harjes J."/>
            <person name="Ryu T."/>
            <person name="Abdelmohsen U.R."/>
            <person name="Moitinho-Silva L."/>
            <person name="Horn H."/>
            <person name="Ravasi T."/>
            <person name="Hentschel U."/>
        </authorList>
    </citation>
    <scope>NUCLEOTIDE SEQUENCE [LARGE SCALE GENOMIC DNA]</scope>
    <source>
        <strain evidence="4 5">EG49</strain>
    </source>
</reference>
<dbReference type="STRING" id="909613.UO65_4595"/>
<evidence type="ECO:0000313" key="4">
    <source>
        <dbReference type="EMBL" id="EWC60155.1"/>
    </source>
</evidence>
<dbReference type="GO" id="GO:0015627">
    <property type="term" value="C:type II protein secretion system complex"/>
    <property type="evidence" value="ECO:0007669"/>
    <property type="project" value="TreeGrafter"/>
</dbReference>
<dbReference type="EMBL" id="AYXG01000170">
    <property type="protein sequence ID" value="EWC60155.1"/>
    <property type="molecule type" value="Genomic_DNA"/>
</dbReference>
<dbReference type="eggNOG" id="COG1555">
    <property type="taxonomic scope" value="Bacteria"/>
</dbReference>
<gene>
    <name evidence="4" type="ORF">UO65_4595</name>
</gene>
<evidence type="ECO:0000313" key="5">
    <source>
        <dbReference type="Proteomes" id="UP000019277"/>
    </source>
</evidence>
<dbReference type="Gene3D" id="3.10.560.10">
    <property type="entry name" value="Outer membrane lipoprotein wza domain like"/>
    <property type="match status" value="1"/>
</dbReference>
<dbReference type="Pfam" id="PF10531">
    <property type="entry name" value="SLBB"/>
    <property type="match status" value="1"/>
</dbReference>
<feature type="transmembrane region" description="Helical" evidence="2">
    <location>
        <begin position="144"/>
        <end position="164"/>
    </location>
</feature>
<dbReference type="GO" id="GO:0003677">
    <property type="term" value="F:DNA binding"/>
    <property type="evidence" value="ECO:0007669"/>
    <property type="project" value="InterPro"/>
</dbReference>
<sequence length="329" mass="34887">MTDRTARTAQMDTVLTRLATVAGRPWDVPAPESRGQRWRSTSRSHADPPPGAGTPRTPPGIDPPPTPDDPPRRTTDNGSPTTAEADQPDPASPPDPRAADPAQEEPFVVDSQTRPDRERTPRWWHDHPAAGLLRRVTPPRRTPIALVVGALALLAVVTYCALSTNPTPEPAPDLAAATVDHPRPSSTAPSQVVIDVVGKVNAPGVRTLPSGSRVRDALTAAGGPTPDADLSTLNLARPLVDGEQVRVGLPAAIPSAADPQNPPTTAPVDLNTATVQQLDSLPGVGTVTAQRILDWRTRHGRYSDVTQLQEVDGIGPSRFAKLRELVTAR</sequence>
<accession>W7IGZ8</accession>
<feature type="compositionally biased region" description="Basic and acidic residues" evidence="1">
    <location>
        <begin position="113"/>
        <end position="123"/>
    </location>
</feature>
<dbReference type="Gene3D" id="1.10.150.280">
    <property type="entry name" value="AF1531-like domain"/>
    <property type="match status" value="1"/>
</dbReference>
<dbReference type="PANTHER" id="PTHR21180">
    <property type="entry name" value="ENDONUCLEASE/EXONUCLEASE/PHOSPHATASE FAMILY DOMAIN-CONTAINING PROTEIN 1"/>
    <property type="match status" value="1"/>
</dbReference>
<keyword evidence="5" id="KW-1185">Reference proteome</keyword>
<dbReference type="InterPro" id="IPR010994">
    <property type="entry name" value="RuvA_2-like"/>
</dbReference>
<feature type="region of interest" description="Disordered" evidence="1">
    <location>
        <begin position="20"/>
        <end position="123"/>
    </location>
</feature>
<dbReference type="AlphaFoldDB" id="W7IGZ8"/>
<keyword evidence="2" id="KW-0472">Membrane</keyword>
<keyword evidence="2" id="KW-1133">Transmembrane helix</keyword>
<dbReference type="SMART" id="SM00278">
    <property type="entry name" value="HhH1"/>
    <property type="match status" value="2"/>
</dbReference>
<evidence type="ECO:0000256" key="2">
    <source>
        <dbReference type="SAM" id="Phobius"/>
    </source>
</evidence>
<feature type="domain" description="Helix-hairpin-helix DNA-binding motif class 1" evidence="3">
    <location>
        <begin position="276"/>
        <end position="295"/>
    </location>
</feature>
<dbReference type="InterPro" id="IPR051675">
    <property type="entry name" value="Endo/Exo/Phosphatase_dom_1"/>
</dbReference>
<dbReference type="Proteomes" id="UP000019277">
    <property type="component" value="Unassembled WGS sequence"/>
</dbReference>
<feature type="region of interest" description="Disordered" evidence="1">
    <location>
        <begin position="166"/>
        <end position="189"/>
    </location>
</feature>
<dbReference type="InterPro" id="IPR019554">
    <property type="entry name" value="Soluble_ligand-bd"/>
</dbReference>
<comment type="caution">
    <text evidence="4">The sequence shown here is derived from an EMBL/GenBank/DDBJ whole genome shotgun (WGS) entry which is preliminary data.</text>
</comment>
<dbReference type="Pfam" id="PF12836">
    <property type="entry name" value="HHH_3"/>
    <property type="match status" value="1"/>
</dbReference>
<evidence type="ECO:0000256" key="1">
    <source>
        <dbReference type="SAM" id="MobiDB-lite"/>
    </source>
</evidence>
<feature type="domain" description="Helix-hairpin-helix DNA-binding motif class 1" evidence="3">
    <location>
        <begin position="306"/>
        <end position="325"/>
    </location>
</feature>
<dbReference type="InterPro" id="IPR003583">
    <property type="entry name" value="Hlx-hairpin-Hlx_DNA-bd_motif"/>
</dbReference>
<name>W7IGZ8_9PSEU</name>